<dbReference type="SUPFAM" id="SSF51445">
    <property type="entry name" value="(Trans)glycosidases"/>
    <property type="match status" value="1"/>
</dbReference>
<evidence type="ECO:0000313" key="6">
    <source>
        <dbReference type="EMBL" id="REG92905.1"/>
    </source>
</evidence>
<dbReference type="InterPro" id="IPR049166">
    <property type="entry name" value="GH39_cat"/>
</dbReference>
<dbReference type="GO" id="GO:0004553">
    <property type="term" value="F:hydrolase activity, hydrolyzing O-glycosyl compounds"/>
    <property type="evidence" value="ECO:0007669"/>
    <property type="project" value="TreeGrafter"/>
</dbReference>
<evidence type="ECO:0000256" key="1">
    <source>
        <dbReference type="ARBA" id="ARBA00008875"/>
    </source>
</evidence>
<accession>A0A3E0E401</accession>
<keyword evidence="3" id="KW-0326">Glycosidase</keyword>
<dbReference type="InterPro" id="IPR017853">
    <property type="entry name" value="GH"/>
</dbReference>
<keyword evidence="4" id="KW-0732">Signal</keyword>
<dbReference type="PANTHER" id="PTHR12631">
    <property type="entry name" value="ALPHA-L-IDURONIDASE"/>
    <property type="match status" value="1"/>
</dbReference>
<evidence type="ECO:0000259" key="5">
    <source>
        <dbReference type="Pfam" id="PF01229"/>
    </source>
</evidence>
<feature type="domain" description="Glycosyl hydrolases family 39 N-terminal catalytic" evidence="5">
    <location>
        <begin position="97"/>
        <end position="258"/>
    </location>
</feature>
<evidence type="ECO:0000256" key="4">
    <source>
        <dbReference type="SAM" id="SignalP"/>
    </source>
</evidence>
<sequence>MRKFIFSVLLFVGVQVSNAQSIDTSAERVWTPLKVEMRRIGTLKPKSTSEIVSSRITIGCETLDRDLAVWDNYKAYLAPLGAKKIRLQAGWAKCEKVKGEYDWQWLDEIIDYAIANDLEPWLQPSYGNPIYEGGGGKGLLNSLMSSEEAYQAWDNWVAALVNRYQDRVQEWEIWNEPDHPMQEISPETTAALNIRTAEIIKKIQPEAQIAGLAFASNSDQEYLDRFLKVIADQDKLNLFHWISYHSYTMRPEDAYSEKRVLGLRKIISKYSDKLLLRQGENGAPSTYIPSFALSEYYWTEYTQAKYDMRRLLGDLGNDIETSVFTIIDIYYKPVLNTKGLIQSDITMAAIRPKVAYYAIQNLTSLFDDTLVLDGDLEFDTDADSSLSVYKYQSNGKVPSPLIAIWLDGQNATNSFDTQKITINFSDTKFQEPVWVDLLTGKVYEIADDQWEQNGEKVEFEIPVYDSPVLIAEKSSLNLL</sequence>
<feature type="signal peptide" evidence="4">
    <location>
        <begin position="1"/>
        <end position="19"/>
    </location>
</feature>
<proteinExistence type="inferred from homology"/>
<feature type="chain" id="PRO_5017773024" evidence="4">
    <location>
        <begin position="20"/>
        <end position="479"/>
    </location>
</feature>
<dbReference type="InterPro" id="IPR051923">
    <property type="entry name" value="Glycosyl_Hydrolase_39"/>
</dbReference>
<dbReference type="RefSeq" id="WP_086539710.1">
    <property type="nucleotide sequence ID" value="NZ_MSSW01000003.1"/>
</dbReference>
<comment type="similarity">
    <text evidence="1">Belongs to the glycosyl hydrolase 39 family.</text>
</comment>
<dbReference type="EMBL" id="QUNF01000002">
    <property type="protein sequence ID" value="REG92905.1"/>
    <property type="molecule type" value="Genomic_DNA"/>
</dbReference>
<evidence type="ECO:0000313" key="7">
    <source>
        <dbReference type="Proteomes" id="UP000256405"/>
    </source>
</evidence>
<dbReference type="PANTHER" id="PTHR12631:SF10">
    <property type="entry name" value="BETA-XYLOSIDASE-LIKE PROTEIN-RELATED"/>
    <property type="match status" value="1"/>
</dbReference>
<dbReference type="AlphaFoldDB" id="A0A3E0E401"/>
<dbReference type="Proteomes" id="UP000256405">
    <property type="component" value="Unassembled WGS sequence"/>
</dbReference>
<name>A0A3E0E401_9BACT</name>
<evidence type="ECO:0000256" key="3">
    <source>
        <dbReference type="ARBA" id="ARBA00023295"/>
    </source>
</evidence>
<keyword evidence="7" id="KW-1185">Reference proteome</keyword>
<dbReference type="OrthoDB" id="912485at2"/>
<reference evidence="6 7" key="1">
    <citation type="submission" date="2018-08" db="EMBL/GenBank/DDBJ databases">
        <title>Genomic Encyclopedia of Archaeal and Bacterial Type Strains, Phase II (KMG-II): from individual species to whole genera.</title>
        <authorList>
            <person name="Goeker M."/>
        </authorList>
    </citation>
    <scope>NUCLEOTIDE SEQUENCE [LARGE SCALE GENOMIC DNA]</scope>
    <source>
        <strain evidence="6 7">DSM 15986</strain>
    </source>
</reference>
<evidence type="ECO:0000256" key="2">
    <source>
        <dbReference type="ARBA" id="ARBA00022801"/>
    </source>
</evidence>
<dbReference type="Pfam" id="PF01229">
    <property type="entry name" value="Glyco_hydro_39"/>
    <property type="match status" value="1"/>
</dbReference>
<organism evidence="6 7">
    <name type="scientific">Algoriphagus antarcticus</name>
    <dbReference type="NCBI Taxonomy" id="238540"/>
    <lineage>
        <taxon>Bacteria</taxon>
        <taxon>Pseudomonadati</taxon>
        <taxon>Bacteroidota</taxon>
        <taxon>Cytophagia</taxon>
        <taxon>Cytophagales</taxon>
        <taxon>Cyclobacteriaceae</taxon>
        <taxon>Algoriphagus</taxon>
    </lineage>
</organism>
<gene>
    <name evidence="6" type="ORF">C8N25_102311</name>
</gene>
<comment type="caution">
    <text evidence="6">The sequence shown here is derived from an EMBL/GenBank/DDBJ whole genome shotgun (WGS) entry which is preliminary data.</text>
</comment>
<protein>
    <submittedName>
        <fullName evidence="6">Glycosyl hydrolase family 39</fullName>
    </submittedName>
</protein>
<dbReference type="Gene3D" id="3.20.20.80">
    <property type="entry name" value="Glycosidases"/>
    <property type="match status" value="1"/>
</dbReference>
<keyword evidence="2 6" id="KW-0378">Hydrolase</keyword>